<dbReference type="Gene3D" id="3.60.21.10">
    <property type="match status" value="1"/>
</dbReference>
<dbReference type="PANTHER" id="PTHR31302:SF31">
    <property type="entry name" value="PHOSPHODIESTERASE YAEI"/>
    <property type="match status" value="1"/>
</dbReference>
<feature type="transmembrane region" description="Helical" evidence="3">
    <location>
        <begin position="78"/>
        <end position="99"/>
    </location>
</feature>
<evidence type="ECO:0000313" key="5">
    <source>
        <dbReference type="EMBL" id="MBM7414497.1"/>
    </source>
</evidence>
<keyword evidence="6" id="KW-1185">Reference proteome</keyword>
<feature type="domain" description="Calcineurin-like phosphoesterase" evidence="4">
    <location>
        <begin position="163"/>
        <end position="328"/>
    </location>
</feature>
<reference evidence="5 6" key="1">
    <citation type="submission" date="2021-01" db="EMBL/GenBank/DDBJ databases">
        <title>Genomics of switchgrass bacterial isolates.</title>
        <authorList>
            <person name="Shade A."/>
        </authorList>
    </citation>
    <scope>NUCLEOTIDE SEQUENCE [LARGE SCALE GENOMIC DNA]</scope>
    <source>
        <strain evidence="5 6">PvP111</strain>
    </source>
</reference>
<evidence type="ECO:0000313" key="6">
    <source>
        <dbReference type="Proteomes" id="UP000703038"/>
    </source>
</evidence>
<gene>
    <name evidence="5" type="ORF">JOE42_001230</name>
</gene>
<evidence type="ECO:0000256" key="3">
    <source>
        <dbReference type="SAM" id="Phobius"/>
    </source>
</evidence>
<dbReference type="Pfam" id="PF00149">
    <property type="entry name" value="Metallophos"/>
    <property type="match status" value="1"/>
</dbReference>
<proteinExistence type="predicted"/>
<keyword evidence="3" id="KW-0472">Membrane</keyword>
<keyword evidence="2" id="KW-0378">Hydrolase</keyword>
<dbReference type="InterPro" id="IPR029052">
    <property type="entry name" value="Metallo-depent_PP-like"/>
</dbReference>
<feature type="transmembrane region" description="Helical" evidence="3">
    <location>
        <begin position="6"/>
        <end position="25"/>
    </location>
</feature>
<evidence type="ECO:0000256" key="2">
    <source>
        <dbReference type="ARBA" id="ARBA00022801"/>
    </source>
</evidence>
<sequence>MPKGFPVIRMLTFAVLLAIVTFVLHRRLVVATGLTGAARPAADAVLVAFWAAAVVGIGSGEVLDPSWARYVAYPGLTWLAALLYLCLGSLLIAVGALVVRIGARVAHRDGVSARRAFVRPATAVLVLGTVVAVAYGVVAAATPKVTRTTVELAALPASFDGVRVGLVSDLHVGPARGEAFVQGVVDTLMAEKPDLIIIAGDLVDGTVDLVGPALAPLSALSAPLGVVVTSGNHEFYAGDGGAWLNLYDSLGLRVLRNETVPLTRGVDTIDLVGIEDLTAPEPYEPDLAAALEGTDRARFQLLAAHQPKQATQASDLGVDMQVSGHTHGGQIWPIVYLVPLQQPSVQGLDTIGDTTLYTTRGAGAWGPPVRIGAPPEISLLELRTAR</sequence>
<dbReference type="CDD" id="cd07385">
    <property type="entry name" value="MPP_YkuE_C"/>
    <property type="match status" value="1"/>
</dbReference>
<evidence type="ECO:0000259" key="4">
    <source>
        <dbReference type="Pfam" id="PF00149"/>
    </source>
</evidence>
<keyword evidence="3" id="KW-0812">Transmembrane</keyword>
<feature type="transmembrane region" description="Helical" evidence="3">
    <location>
        <begin position="120"/>
        <end position="141"/>
    </location>
</feature>
<accession>A0ABS2KRD4</accession>
<comment type="caution">
    <text evidence="5">The sequence shown here is derived from an EMBL/GenBank/DDBJ whole genome shotgun (WGS) entry which is preliminary data.</text>
</comment>
<organism evidence="5 6">
    <name type="scientific">Rhodococcoides corynebacterioides</name>
    <dbReference type="NCBI Taxonomy" id="53972"/>
    <lineage>
        <taxon>Bacteria</taxon>
        <taxon>Bacillati</taxon>
        <taxon>Actinomycetota</taxon>
        <taxon>Actinomycetes</taxon>
        <taxon>Mycobacteriales</taxon>
        <taxon>Nocardiaceae</taxon>
        <taxon>Rhodococcoides</taxon>
    </lineage>
</organism>
<dbReference type="InterPro" id="IPR051158">
    <property type="entry name" value="Metallophosphoesterase_sf"/>
</dbReference>
<dbReference type="InterPro" id="IPR004843">
    <property type="entry name" value="Calcineurin-like_PHP"/>
</dbReference>
<dbReference type="EMBL" id="JAFBBK010000001">
    <property type="protein sequence ID" value="MBM7414497.1"/>
    <property type="molecule type" value="Genomic_DNA"/>
</dbReference>
<dbReference type="PANTHER" id="PTHR31302">
    <property type="entry name" value="TRANSMEMBRANE PROTEIN WITH METALLOPHOSPHOESTERASE DOMAIN-RELATED"/>
    <property type="match status" value="1"/>
</dbReference>
<keyword evidence="3" id="KW-1133">Transmembrane helix</keyword>
<dbReference type="SUPFAM" id="SSF56300">
    <property type="entry name" value="Metallo-dependent phosphatases"/>
    <property type="match status" value="1"/>
</dbReference>
<keyword evidence="1" id="KW-0479">Metal-binding</keyword>
<protein>
    <submittedName>
        <fullName evidence="5">MPP superfamily phosphohydrolase</fullName>
    </submittedName>
</protein>
<feature type="transmembrane region" description="Helical" evidence="3">
    <location>
        <begin position="37"/>
        <end position="58"/>
    </location>
</feature>
<evidence type="ECO:0000256" key="1">
    <source>
        <dbReference type="ARBA" id="ARBA00022723"/>
    </source>
</evidence>
<dbReference type="Proteomes" id="UP000703038">
    <property type="component" value="Unassembled WGS sequence"/>
</dbReference>
<name>A0ABS2KRD4_9NOCA</name>